<dbReference type="PANTHER" id="PTHR42996">
    <property type="entry name" value="PHOSPHATE-BINDING PROTEIN PSTS"/>
    <property type="match status" value="1"/>
</dbReference>
<dbReference type="EMBL" id="CP093326">
    <property type="protein sequence ID" value="UNK45958.1"/>
    <property type="molecule type" value="Genomic_DNA"/>
</dbReference>
<feature type="domain" description="PBP" evidence="7">
    <location>
        <begin position="38"/>
        <end position="338"/>
    </location>
</feature>
<proteinExistence type="inferred from homology"/>
<dbReference type="PROSITE" id="PS51257">
    <property type="entry name" value="PROKAR_LIPOPROTEIN"/>
    <property type="match status" value="1"/>
</dbReference>
<dbReference type="Proteomes" id="UP000829069">
    <property type="component" value="Chromosome"/>
</dbReference>
<organism evidence="8 9">
    <name type="scientific">Arthrobacter sulfonylureivorans</name>
    <dbReference type="NCBI Taxonomy" id="2486855"/>
    <lineage>
        <taxon>Bacteria</taxon>
        <taxon>Bacillati</taxon>
        <taxon>Actinomycetota</taxon>
        <taxon>Actinomycetes</taxon>
        <taxon>Micrococcales</taxon>
        <taxon>Micrococcaceae</taxon>
        <taxon>Arthrobacter</taxon>
    </lineage>
</organism>
<keyword evidence="2 4" id="KW-0813">Transport</keyword>
<dbReference type="InterPro" id="IPR050962">
    <property type="entry name" value="Phosphate-bind_PstS"/>
</dbReference>
<evidence type="ECO:0000256" key="2">
    <source>
        <dbReference type="ARBA" id="ARBA00022448"/>
    </source>
</evidence>
<dbReference type="Gene3D" id="3.40.190.10">
    <property type="entry name" value="Periplasmic binding protein-like II"/>
    <property type="match status" value="2"/>
</dbReference>
<accession>A0ABY3W6R6</accession>
<feature type="chain" id="PRO_5047193508" description="Phosphate-binding protein" evidence="6">
    <location>
        <begin position="26"/>
        <end position="371"/>
    </location>
</feature>
<dbReference type="PANTHER" id="PTHR42996:SF1">
    <property type="entry name" value="PHOSPHATE-BINDING PROTEIN PSTS"/>
    <property type="match status" value="1"/>
</dbReference>
<keyword evidence="3 4" id="KW-0592">Phosphate transport</keyword>
<gene>
    <name evidence="8" type="primary">pstS</name>
    <name evidence="8" type="ORF">MNQ99_00775</name>
</gene>
<dbReference type="CDD" id="cd13565">
    <property type="entry name" value="PBP2_PstS"/>
    <property type="match status" value="1"/>
</dbReference>
<name>A0ABY3W6R6_9MICC</name>
<dbReference type="PIRSF" id="PIRSF002756">
    <property type="entry name" value="PstS"/>
    <property type="match status" value="1"/>
</dbReference>
<evidence type="ECO:0000313" key="8">
    <source>
        <dbReference type="EMBL" id="UNK45958.1"/>
    </source>
</evidence>
<keyword evidence="9" id="KW-1185">Reference proteome</keyword>
<sequence length="371" mass="38261">MPELKHRAAALGTAALISLSLAACGSDYPLGPAQESAAEQGSSLSGTLTGAGASSQNAAMDAWVAGFGLLHSDAQVQYSPDGSGAGRTAFLAGAVDFAGSDAYLDDEELERSRKICGPDGAFDVPAYISPIAVAFNLPGITELNLDAETISKIFQGEIKSWDDPAIAQHNPGVKLPDLPVTPVNRSEDSGTTETFTEYLHAVVPDTWTPEPSDTWPAEFAGENAQGTTGVVSMVAGTKGAVTYADDSAVGAPLGKVSLKVGDGFVPVSAEAAATALDQAKQVQGRPAHDLALELDRATTAAGAYPLMLVSYHIYCTTYEDQSKVDLVKAFGHYVLSPEGQADAAKSAKSAPLSEELAQRAADSIDGISARS</sequence>
<evidence type="ECO:0000256" key="5">
    <source>
        <dbReference type="SAM" id="MobiDB-lite"/>
    </source>
</evidence>
<keyword evidence="6" id="KW-0732">Signal</keyword>
<protein>
    <recommendedName>
        <fullName evidence="4">Phosphate-binding protein</fullName>
    </recommendedName>
</protein>
<evidence type="ECO:0000256" key="1">
    <source>
        <dbReference type="ARBA" id="ARBA00008725"/>
    </source>
</evidence>
<dbReference type="InterPro" id="IPR024370">
    <property type="entry name" value="PBP_domain"/>
</dbReference>
<evidence type="ECO:0000256" key="3">
    <source>
        <dbReference type="ARBA" id="ARBA00022592"/>
    </source>
</evidence>
<evidence type="ECO:0000259" key="7">
    <source>
        <dbReference type="Pfam" id="PF12849"/>
    </source>
</evidence>
<feature type="region of interest" description="Disordered" evidence="5">
    <location>
        <begin position="170"/>
        <end position="190"/>
    </location>
</feature>
<dbReference type="NCBIfam" id="TIGR00975">
    <property type="entry name" value="3a0107s03"/>
    <property type="match status" value="1"/>
</dbReference>
<evidence type="ECO:0000256" key="6">
    <source>
        <dbReference type="SAM" id="SignalP"/>
    </source>
</evidence>
<dbReference type="SUPFAM" id="SSF53850">
    <property type="entry name" value="Periplasmic binding protein-like II"/>
    <property type="match status" value="1"/>
</dbReference>
<reference evidence="8 9" key="1">
    <citation type="submission" date="2022-03" db="EMBL/GenBank/DDBJ databases">
        <title>Isotopic signatures of nitrous oxide derived from detoxification processes.</title>
        <authorList>
            <person name="Behrendt U."/>
            <person name="Buchen C."/>
            <person name="Well R."/>
            <person name="Ulrich A."/>
            <person name="Rohe L."/>
            <person name="Kolb S."/>
            <person name="Schloter M."/>
            <person name="Horn M.A."/>
            <person name="Augustin J."/>
        </authorList>
    </citation>
    <scope>NUCLEOTIDE SEQUENCE [LARGE SCALE GENOMIC DNA]</scope>
    <source>
        <strain evidence="8 9">S4-C24</strain>
    </source>
</reference>
<evidence type="ECO:0000313" key="9">
    <source>
        <dbReference type="Proteomes" id="UP000829069"/>
    </source>
</evidence>
<comment type="similarity">
    <text evidence="1 4">Belongs to the PstS family.</text>
</comment>
<dbReference type="Pfam" id="PF12849">
    <property type="entry name" value="PBP_like_2"/>
    <property type="match status" value="1"/>
</dbReference>
<dbReference type="InterPro" id="IPR005673">
    <property type="entry name" value="ABC_phos-bd_PstS"/>
</dbReference>
<dbReference type="RefSeq" id="WP_241914083.1">
    <property type="nucleotide sequence ID" value="NZ_CP093326.1"/>
</dbReference>
<evidence type="ECO:0000256" key="4">
    <source>
        <dbReference type="PIRNR" id="PIRNR002756"/>
    </source>
</evidence>
<feature type="signal peptide" evidence="6">
    <location>
        <begin position="1"/>
        <end position="25"/>
    </location>
</feature>